<feature type="domain" description="DUF559" evidence="2">
    <location>
        <begin position="216"/>
        <end position="277"/>
    </location>
</feature>
<accession>A0ABW3N1H3</accession>
<sequence>MELTDLVAQHGGLCSWRDLRTVGSANRIRKATAEGLLVRVARGRYALPGLDVARELATRAGATASHTTAALHWGWGVKWAPAEPHITLPRGRKLREQARSGVVRHWRTLRDEDVVDGWVTSRVRTVLDCCLDLPFDEALAVTDSALRSGVRLADVVPAAAALPPRQRRRVGRVLLHADHRAANPFESVLRAICLSVKGLTIVPQHVIRSRGFHARVDLADADLMIVIEAESLEFHADAAALQHDCRRYTGLGARGWVVLRFTWAEVMRQPDYVREALSMTAAVRRTSTKRPARRGSAGSGAVVAVRRSA</sequence>
<organism evidence="3 4">
    <name type="scientific">Terrabacter terrigena</name>
    <dbReference type="NCBI Taxonomy" id="574718"/>
    <lineage>
        <taxon>Bacteria</taxon>
        <taxon>Bacillati</taxon>
        <taxon>Actinomycetota</taxon>
        <taxon>Actinomycetes</taxon>
        <taxon>Micrococcales</taxon>
        <taxon>Intrasporangiaceae</taxon>
        <taxon>Terrabacter</taxon>
    </lineage>
</organism>
<dbReference type="InterPro" id="IPR011335">
    <property type="entry name" value="Restrct_endonuc-II-like"/>
</dbReference>
<dbReference type="SUPFAM" id="SSF52980">
    <property type="entry name" value="Restriction endonuclease-like"/>
    <property type="match status" value="1"/>
</dbReference>
<name>A0ABW3N1H3_9MICO</name>
<dbReference type="RefSeq" id="WP_386054385.1">
    <property type="nucleotide sequence ID" value="NZ_JBHTKH010000017.1"/>
</dbReference>
<dbReference type="Proteomes" id="UP001597046">
    <property type="component" value="Unassembled WGS sequence"/>
</dbReference>
<evidence type="ECO:0000259" key="2">
    <source>
        <dbReference type="Pfam" id="PF04480"/>
    </source>
</evidence>
<evidence type="ECO:0000313" key="3">
    <source>
        <dbReference type="EMBL" id="MFD1056322.1"/>
    </source>
</evidence>
<feature type="region of interest" description="Disordered" evidence="1">
    <location>
        <begin position="285"/>
        <end position="309"/>
    </location>
</feature>
<dbReference type="InterPro" id="IPR007569">
    <property type="entry name" value="DUF559"/>
</dbReference>
<gene>
    <name evidence="3" type="ORF">ACFQ2V_18575</name>
</gene>
<evidence type="ECO:0000256" key="1">
    <source>
        <dbReference type="SAM" id="MobiDB-lite"/>
    </source>
</evidence>
<dbReference type="EMBL" id="JBHTKH010000017">
    <property type="protein sequence ID" value="MFD1056322.1"/>
    <property type="molecule type" value="Genomic_DNA"/>
</dbReference>
<dbReference type="Gene3D" id="3.40.960.10">
    <property type="entry name" value="VSR Endonuclease"/>
    <property type="match status" value="1"/>
</dbReference>
<keyword evidence="4" id="KW-1185">Reference proteome</keyword>
<comment type="caution">
    <text evidence="3">The sequence shown here is derived from an EMBL/GenBank/DDBJ whole genome shotgun (WGS) entry which is preliminary data.</text>
</comment>
<evidence type="ECO:0000313" key="4">
    <source>
        <dbReference type="Proteomes" id="UP001597046"/>
    </source>
</evidence>
<protein>
    <submittedName>
        <fullName evidence="3">DUF559 domain-containing protein</fullName>
    </submittedName>
</protein>
<dbReference type="Pfam" id="PF04480">
    <property type="entry name" value="DUF559"/>
    <property type="match status" value="1"/>
</dbReference>
<proteinExistence type="predicted"/>
<reference evidence="4" key="1">
    <citation type="journal article" date="2019" name="Int. J. Syst. Evol. Microbiol.">
        <title>The Global Catalogue of Microorganisms (GCM) 10K type strain sequencing project: providing services to taxonomists for standard genome sequencing and annotation.</title>
        <authorList>
            <consortium name="The Broad Institute Genomics Platform"/>
            <consortium name="The Broad Institute Genome Sequencing Center for Infectious Disease"/>
            <person name="Wu L."/>
            <person name="Ma J."/>
        </authorList>
    </citation>
    <scope>NUCLEOTIDE SEQUENCE [LARGE SCALE GENOMIC DNA]</scope>
    <source>
        <strain evidence="4">CCUG 57508</strain>
    </source>
</reference>